<evidence type="ECO:0000313" key="3">
    <source>
        <dbReference type="Proteomes" id="UP000823775"/>
    </source>
</evidence>
<organism evidence="2 3">
    <name type="scientific">Datura stramonium</name>
    <name type="common">Jimsonweed</name>
    <name type="synonym">Common thornapple</name>
    <dbReference type="NCBI Taxonomy" id="4076"/>
    <lineage>
        <taxon>Eukaryota</taxon>
        <taxon>Viridiplantae</taxon>
        <taxon>Streptophyta</taxon>
        <taxon>Embryophyta</taxon>
        <taxon>Tracheophyta</taxon>
        <taxon>Spermatophyta</taxon>
        <taxon>Magnoliopsida</taxon>
        <taxon>eudicotyledons</taxon>
        <taxon>Gunneridae</taxon>
        <taxon>Pentapetalae</taxon>
        <taxon>asterids</taxon>
        <taxon>lamiids</taxon>
        <taxon>Solanales</taxon>
        <taxon>Solanaceae</taxon>
        <taxon>Solanoideae</taxon>
        <taxon>Datureae</taxon>
        <taxon>Datura</taxon>
    </lineage>
</organism>
<sequence>MSVRGEPDIDRVHPEIQLSAAEYNFVMPPPSVTSEEPLAEPAPQGARSSTSAPCLAPVGPSRATSISITPGKRKLEEEDLEEGGDLDMDPKEATKI</sequence>
<evidence type="ECO:0000313" key="2">
    <source>
        <dbReference type="EMBL" id="MCE3215178.1"/>
    </source>
</evidence>
<dbReference type="EMBL" id="JACEIK010010411">
    <property type="protein sequence ID" value="MCE3215178.1"/>
    <property type="molecule type" value="Genomic_DNA"/>
</dbReference>
<comment type="caution">
    <text evidence="2">The sequence shown here is derived from an EMBL/GenBank/DDBJ whole genome shotgun (WGS) entry which is preliminary data.</text>
</comment>
<proteinExistence type="predicted"/>
<accession>A0ABS8WSZ3</accession>
<feature type="region of interest" description="Disordered" evidence="1">
    <location>
        <begin position="27"/>
        <end position="96"/>
    </location>
</feature>
<gene>
    <name evidence="2" type="ORF">HAX54_001185</name>
</gene>
<reference evidence="2 3" key="1">
    <citation type="journal article" date="2021" name="BMC Genomics">
        <title>Datura genome reveals duplications of psychoactive alkaloid biosynthetic genes and high mutation rate following tissue culture.</title>
        <authorList>
            <person name="Rajewski A."/>
            <person name="Carter-House D."/>
            <person name="Stajich J."/>
            <person name="Litt A."/>
        </authorList>
    </citation>
    <scope>NUCLEOTIDE SEQUENCE [LARGE SCALE GENOMIC DNA]</scope>
    <source>
        <strain evidence="2">AR-01</strain>
    </source>
</reference>
<dbReference type="Proteomes" id="UP000823775">
    <property type="component" value="Unassembled WGS sequence"/>
</dbReference>
<feature type="compositionally biased region" description="Acidic residues" evidence="1">
    <location>
        <begin position="77"/>
        <end position="87"/>
    </location>
</feature>
<keyword evidence="3" id="KW-1185">Reference proteome</keyword>
<protein>
    <submittedName>
        <fullName evidence="2">Uncharacterized protein</fullName>
    </submittedName>
</protein>
<evidence type="ECO:0000256" key="1">
    <source>
        <dbReference type="SAM" id="MobiDB-lite"/>
    </source>
</evidence>
<name>A0ABS8WSZ3_DATST</name>